<keyword evidence="5 9" id="KW-0548">Nucleotidyltransferase</keyword>
<dbReference type="GO" id="GO:0005524">
    <property type="term" value="F:ATP binding"/>
    <property type="evidence" value="ECO:0007669"/>
    <property type="project" value="UniProtKB-KW"/>
</dbReference>
<dbReference type="PANTHER" id="PTHR39321">
    <property type="entry name" value="NICOTINATE-NUCLEOTIDE ADENYLYLTRANSFERASE-RELATED"/>
    <property type="match status" value="1"/>
</dbReference>
<gene>
    <name evidence="9 11" type="primary">nadD</name>
    <name evidence="11" type="ORF">MoryE10_33380</name>
</gene>
<feature type="domain" description="Cytidyltransferase-like" evidence="10">
    <location>
        <begin position="4"/>
        <end position="180"/>
    </location>
</feature>
<evidence type="ECO:0000256" key="6">
    <source>
        <dbReference type="ARBA" id="ARBA00022741"/>
    </source>
</evidence>
<comment type="function">
    <text evidence="1 9">Catalyzes the reversible adenylation of nicotinate mononucleotide (NaMN) to nicotinic acid adenine dinucleotide (NaAD).</text>
</comment>
<evidence type="ECO:0000256" key="8">
    <source>
        <dbReference type="ARBA" id="ARBA00048721"/>
    </source>
</evidence>
<dbReference type="EMBL" id="AP019782">
    <property type="protein sequence ID" value="BBL72732.1"/>
    <property type="molecule type" value="Genomic_DNA"/>
</dbReference>
<dbReference type="HAMAP" id="MF_00244">
    <property type="entry name" value="NaMN_adenylyltr"/>
    <property type="match status" value="1"/>
</dbReference>
<dbReference type="Proteomes" id="UP000824988">
    <property type="component" value="Chromosome"/>
</dbReference>
<comment type="similarity">
    <text evidence="3 9">Belongs to the NadD family.</text>
</comment>
<proteinExistence type="inferred from homology"/>
<evidence type="ECO:0000256" key="4">
    <source>
        <dbReference type="ARBA" id="ARBA00022679"/>
    </source>
</evidence>
<dbReference type="Pfam" id="PF01467">
    <property type="entry name" value="CTP_transf_like"/>
    <property type="match status" value="1"/>
</dbReference>
<evidence type="ECO:0000256" key="3">
    <source>
        <dbReference type="ARBA" id="ARBA00009014"/>
    </source>
</evidence>
<organism evidence="11 12">
    <name type="scientific">Methylogaea oryzae</name>
    <dbReference type="NCBI Taxonomy" id="1295382"/>
    <lineage>
        <taxon>Bacteria</taxon>
        <taxon>Pseudomonadati</taxon>
        <taxon>Pseudomonadota</taxon>
        <taxon>Gammaproteobacteria</taxon>
        <taxon>Methylococcales</taxon>
        <taxon>Methylococcaceae</taxon>
        <taxon>Methylogaea</taxon>
    </lineage>
</organism>
<accession>A0A8D4VU78</accession>
<keyword evidence="6 9" id="KW-0547">Nucleotide-binding</keyword>
<dbReference type="KEGG" id="moz:MoryE10_33380"/>
<dbReference type="InterPro" id="IPR004821">
    <property type="entry name" value="Cyt_trans-like"/>
</dbReference>
<reference evidence="11" key="1">
    <citation type="submission" date="2019-06" db="EMBL/GenBank/DDBJ databases">
        <title>Complete genome sequence of Methylogaea oryzae strain JCM16910.</title>
        <authorList>
            <person name="Asakawa S."/>
        </authorList>
    </citation>
    <scope>NUCLEOTIDE SEQUENCE</scope>
    <source>
        <strain evidence="11">E10</strain>
    </source>
</reference>
<name>A0A8D4VU78_9GAMM</name>
<evidence type="ECO:0000256" key="9">
    <source>
        <dbReference type="HAMAP-Rule" id="MF_00244"/>
    </source>
</evidence>
<evidence type="ECO:0000313" key="12">
    <source>
        <dbReference type="Proteomes" id="UP000824988"/>
    </source>
</evidence>
<comment type="catalytic activity">
    <reaction evidence="8 9">
        <text>nicotinate beta-D-ribonucleotide + ATP + H(+) = deamido-NAD(+) + diphosphate</text>
        <dbReference type="Rhea" id="RHEA:22860"/>
        <dbReference type="ChEBI" id="CHEBI:15378"/>
        <dbReference type="ChEBI" id="CHEBI:30616"/>
        <dbReference type="ChEBI" id="CHEBI:33019"/>
        <dbReference type="ChEBI" id="CHEBI:57502"/>
        <dbReference type="ChEBI" id="CHEBI:58437"/>
        <dbReference type="EC" id="2.7.7.18"/>
    </reaction>
</comment>
<evidence type="ECO:0000256" key="2">
    <source>
        <dbReference type="ARBA" id="ARBA00005019"/>
    </source>
</evidence>
<keyword evidence="7 9" id="KW-0067">ATP-binding</keyword>
<evidence type="ECO:0000259" key="10">
    <source>
        <dbReference type="Pfam" id="PF01467"/>
    </source>
</evidence>
<keyword evidence="4 9" id="KW-0808">Transferase</keyword>
<dbReference type="InterPro" id="IPR005248">
    <property type="entry name" value="NadD/NMNAT"/>
</dbReference>
<dbReference type="AlphaFoldDB" id="A0A8D4VU78"/>
<protein>
    <recommendedName>
        <fullName evidence="9">Probable nicotinate-nucleotide adenylyltransferase</fullName>
        <ecNumber evidence="9">2.7.7.18</ecNumber>
    </recommendedName>
    <alternativeName>
        <fullName evidence="9">Deamido-NAD(+) diphosphorylase</fullName>
    </alternativeName>
    <alternativeName>
        <fullName evidence="9">Deamido-NAD(+) pyrophosphorylase</fullName>
    </alternativeName>
    <alternativeName>
        <fullName evidence="9">Nicotinate mononucleotide adenylyltransferase</fullName>
        <shortName evidence="9">NaMN adenylyltransferase</shortName>
    </alternativeName>
</protein>
<evidence type="ECO:0000256" key="5">
    <source>
        <dbReference type="ARBA" id="ARBA00022695"/>
    </source>
</evidence>
<dbReference type="RefSeq" id="WP_221047735.1">
    <property type="nucleotide sequence ID" value="NZ_AP019782.1"/>
</dbReference>
<keyword evidence="12" id="KW-1185">Reference proteome</keyword>
<evidence type="ECO:0000256" key="1">
    <source>
        <dbReference type="ARBA" id="ARBA00002324"/>
    </source>
</evidence>
<dbReference type="NCBIfam" id="NF000840">
    <property type="entry name" value="PRK00071.1-3"/>
    <property type="match status" value="1"/>
</dbReference>
<evidence type="ECO:0000313" key="11">
    <source>
        <dbReference type="EMBL" id="BBL72732.1"/>
    </source>
</evidence>
<keyword evidence="9" id="KW-0520">NAD</keyword>
<keyword evidence="9" id="KW-0662">Pyridine nucleotide biosynthesis</keyword>
<dbReference type="GO" id="GO:0009435">
    <property type="term" value="P:NAD+ biosynthetic process"/>
    <property type="evidence" value="ECO:0007669"/>
    <property type="project" value="UniProtKB-UniRule"/>
</dbReference>
<dbReference type="UniPathway" id="UPA00253">
    <property type="reaction ID" value="UER00332"/>
</dbReference>
<dbReference type="NCBIfam" id="NF000839">
    <property type="entry name" value="PRK00071.1-1"/>
    <property type="match status" value="1"/>
</dbReference>
<dbReference type="EC" id="2.7.7.18" evidence="9"/>
<dbReference type="NCBIfam" id="TIGR00125">
    <property type="entry name" value="cyt_tran_rel"/>
    <property type="match status" value="1"/>
</dbReference>
<dbReference type="CDD" id="cd02165">
    <property type="entry name" value="NMNAT"/>
    <property type="match status" value="1"/>
</dbReference>
<dbReference type="GO" id="GO:0004515">
    <property type="term" value="F:nicotinate-nucleotide adenylyltransferase activity"/>
    <property type="evidence" value="ECO:0007669"/>
    <property type="project" value="UniProtKB-UniRule"/>
</dbReference>
<comment type="pathway">
    <text evidence="2 9">Cofactor biosynthesis; NAD(+) biosynthesis; deamido-NAD(+) from nicotinate D-ribonucleotide: step 1/1.</text>
</comment>
<sequence>MIGLLGGTFDPIHYGHLRIALEAKEALGLDEVRFIPCRQPPHRDTPGASPQQRLELLRLAVADMPGFAVDTRELERDGPSYMVDTLASLRGELGDAPLCLILGQDAFLGLPRWHRWRELTDFAHLAVVRRPGPSAPLAGDLALLAEAHRREAGRLRAAPAGGICFLETPLLDISATRIRELLRSGRDPRYLLPDAVLKSLRRSGLYST</sequence>
<dbReference type="PANTHER" id="PTHR39321:SF3">
    <property type="entry name" value="PHOSPHOPANTETHEINE ADENYLYLTRANSFERASE"/>
    <property type="match status" value="1"/>
</dbReference>
<evidence type="ECO:0000256" key="7">
    <source>
        <dbReference type="ARBA" id="ARBA00022840"/>
    </source>
</evidence>
<dbReference type="NCBIfam" id="TIGR00482">
    <property type="entry name" value="nicotinate (nicotinamide) nucleotide adenylyltransferase"/>
    <property type="match status" value="1"/>
</dbReference>